<comment type="caution">
    <text evidence="2">The sequence shown here is derived from an EMBL/GenBank/DDBJ whole genome shotgun (WGS) entry which is preliminary data.</text>
</comment>
<dbReference type="Proteomes" id="UP000432015">
    <property type="component" value="Unassembled WGS sequence"/>
</dbReference>
<dbReference type="EMBL" id="WOFH01000014">
    <property type="protein sequence ID" value="MUN41480.1"/>
    <property type="molecule type" value="Genomic_DNA"/>
</dbReference>
<name>A0A7K1LAM6_9ACTN</name>
<accession>A0A7K1LAM6</accession>
<evidence type="ECO:0000313" key="3">
    <source>
        <dbReference type="Proteomes" id="UP000432015"/>
    </source>
</evidence>
<evidence type="ECO:0000256" key="1">
    <source>
        <dbReference type="SAM" id="MobiDB-lite"/>
    </source>
</evidence>
<protein>
    <submittedName>
        <fullName evidence="2">DUF5131 family protein</fullName>
    </submittedName>
</protein>
<dbReference type="Pfam" id="PF07505">
    <property type="entry name" value="DUF5131"/>
    <property type="match status" value="1"/>
</dbReference>
<feature type="region of interest" description="Disordered" evidence="1">
    <location>
        <begin position="322"/>
        <end position="341"/>
    </location>
</feature>
<evidence type="ECO:0000313" key="2">
    <source>
        <dbReference type="EMBL" id="MUN41480.1"/>
    </source>
</evidence>
<proteinExistence type="predicted"/>
<gene>
    <name evidence="2" type="ORF">GNZ18_33540</name>
</gene>
<sequence>MDAMTTIEWTQRTWNPTTGCDRLSPGCDSCYALTMARRLKAMGNLKYQRDGDPRTSGPGFGVSAHEDVLGLPLRWRKPTRIFVNSMSDLFHDGVPDEFVAQVFAVMAATPHHTFQLLTKRHGRMRSLLSRGSLGTEGFPDMVEEAMAEFTHASLDHWPLRNVWLGVSVEDQKRADLRIPALLQTPAAVRFLSAEPLLGPIDLRHAVRTMGSERGHGLTASYAHAGGCCERRLHGIDWVITGGESGPRARPADPNWFRSLRDQCQAADVAYLHKQNGEWAPTGQVGLGCIDDRERLAGPPDEHGFREVIRRVGKKAAGRELDGRTWDQYPTRRDDLHKHATS</sequence>
<reference evidence="2 3" key="1">
    <citation type="submission" date="2019-11" db="EMBL/GenBank/DDBJ databases">
        <authorList>
            <person name="Cao P."/>
        </authorList>
    </citation>
    <scope>NUCLEOTIDE SEQUENCE [LARGE SCALE GENOMIC DNA]</scope>
    <source>
        <strain evidence="2 3">NEAU-AAG5</strain>
    </source>
</reference>
<organism evidence="2 3">
    <name type="scientific">Actinomadura litoris</name>
    <dbReference type="NCBI Taxonomy" id="2678616"/>
    <lineage>
        <taxon>Bacteria</taxon>
        <taxon>Bacillati</taxon>
        <taxon>Actinomycetota</taxon>
        <taxon>Actinomycetes</taxon>
        <taxon>Streptosporangiales</taxon>
        <taxon>Thermomonosporaceae</taxon>
        <taxon>Actinomadura</taxon>
    </lineage>
</organism>
<dbReference type="AlphaFoldDB" id="A0A7K1LAM6"/>
<keyword evidence="3" id="KW-1185">Reference proteome</keyword>
<dbReference type="InterPro" id="IPR011101">
    <property type="entry name" value="DUF5131"/>
</dbReference>